<evidence type="ECO:0000259" key="2">
    <source>
        <dbReference type="Pfam" id="PF01855"/>
    </source>
</evidence>
<dbReference type="PANTHER" id="PTHR32154">
    <property type="entry name" value="PYRUVATE-FLAVODOXIN OXIDOREDUCTASE-RELATED"/>
    <property type="match status" value="1"/>
</dbReference>
<organism evidence="4 5">
    <name type="scientific">Candidatus Fervidibacter sacchari</name>
    <dbReference type="NCBI Taxonomy" id="1448929"/>
    <lineage>
        <taxon>Bacteria</taxon>
        <taxon>Candidatus Fervidibacterota</taxon>
        <taxon>Candidatus Fervidibacter</taxon>
    </lineage>
</organism>
<dbReference type="InterPro" id="IPR002880">
    <property type="entry name" value="Pyrv_Fd/Flavodoxin_OxRdtase_N"/>
</dbReference>
<reference evidence="4 5" key="1">
    <citation type="submission" date="2022-08" db="EMBL/GenBank/DDBJ databases">
        <title>Bacterial and archaeal communities from various locations to study Microbial Dark Matter (Phase II).</title>
        <authorList>
            <person name="Stepanauskas R."/>
        </authorList>
    </citation>
    <scope>NUCLEOTIDE SEQUENCE [LARGE SCALE GENOMIC DNA]</scope>
    <source>
        <strain evidence="4 5">PD1</strain>
    </source>
</reference>
<dbReference type="SUPFAM" id="SSF52518">
    <property type="entry name" value="Thiamin diphosphate-binding fold (THDP-binding)"/>
    <property type="match status" value="1"/>
</dbReference>
<gene>
    <name evidence="4" type="ORF">M2350_000252</name>
</gene>
<keyword evidence="5" id="KW-1185">Reference proteome</keyword>
<dbReference type="EC" id="1.2.7.1" evidence="4"/>
<dbReference type="RefSeq" id="WP_259092484.1">
    <property type="nucleotide sequence ID" value="NZ_CP130454.1"/>
</dbReference>
<comment type="caution">
    <text evidence="4">The sequence shown here is derived from an EMBL/GenBank/DDBJ whole genome shotgun (WGS) entry which is preliminary data.</text>
</comment>
<dbReference type="Pfam" id="PF01855">
    <property type="entry name" value="POR_N"/>
    <property type="match status" value="1"/>
</dbReference>
<dbReference type="GO" id="GO:0019164">
    <property type="term" value="F:pyruvate synthase activity"/>
    <property type="evidence" value="ECO:0007669"/>
    <property type="project" value="UniProtKB-EC"/>
</dbReference>
<accession>A0ABT2EIT5</accession>
<dbReference type="CDD" id="cd07034">
    <property type="entry name" value="TPP_PYR_PFOR_IOR-alpha_like"/>
    <property type="match status" value="1"/>
</dbReference>
<evidence type="ECO:0000313" key="5">
    <source>
        <dbReference type="Proteomes" id="UP001204798"/>
    </source>
</evidence>
<protein>
    <submittedName>
        <fullName evidence="4">Pyruvate ferredoxin oxidoreductase alpha subunit</fullName>
        <ecNumber evidence="4">1.2.7.1</ecNumber>
    </submittedName>
</protein>
<dbReference type="PANTHER" id="PTHR32154:SF0">
    <property type="entry name" value="PYRUVATE-FLAVODOXIN OXIDOREDUCTASE-RELATED"/>
    <property type="match status" value="1"/>
</dbReference>
<sequence length="420" mass="46129">MVEVAKTLPRVTEEQKRLVALSGNEAQAEAMRQINPDVVAAYPITPQTEIVMQFAQFVADGKVDTEYVPVESEHSAMSACIGAAASGARAMTATSSQGLALMWELLYIASGLRLPIVMAVVARSLSANLNIHCDHSDVMGARDSGWIQIFAEDPQEAYDSLIQAVVIAERARLPVMVITDGFIISHAVHPVIVYPDEAVREFIGEYEPEVSLLKVENPVTMGPVDLPDYYMEHKRQQTEAMKQAKQIILQVGEEFANFFGTKVYGFMELEGMDDAEVAVISLGSSCGTVREVVRKLRSQGLKVGAVKLRVFRPFPRDELVRVLAGVQAIGVLDRADSFSTMGGPLFTEVKAALYDVLVTQRHTAATQFIPLGGPKVVNYIYGLGGRDLTNEHVEEVFRELLDIAAGKPVEETWRYLGVRE</sequence>
<evidence type="ECO:0000256" key="1">
    <source>
        <dbReference type="ARBA" id="ARBA00023002"/>
    </source>
</evidence>
<dbReference type="InterPro" id="IPR050722">
    <property type="entry name" value="Pyruvate:ferred/Flavod_OxRd"/>
</dbReference>
<evidence type="ECO:0000313" key="4">
    <source>
        <dbReference type="EMBL" id="MCS3917855.1"/>
    </source>
</evidence>
<keyword evidence="4" id="KW-0670">Pyruvate</keyword>
<dbReference type="EMBL" id="JANUCP010000001">
    <property type="protein sequence ID" value="MCS3917855.1"/>
    <property type="molecule type" value="Genomic_DNA"/>
</dbReference>
<dbReference type="Gene3D" id="3.40.50.970">
    <property type="match status" value="1"/>
</dbReference>
<proteinExistence type="predicted"/>
<dbReference type="Gene3D" id="3.40.50.920">
    <property type="match status" value="1"/>
</dbReference>
<dbReference type="InterPro" id="IPR033412">
    <property type="entry name" value="PFOR_II"/>
</dbReference>
<dbReference type="InterPro" id="IPR009014">
    <property type="entry name" value="Transketo_C/PFOR_II"/>
</dbReference>
<feature type="domain" description="Pyruvate:ferredoxin oxidoreductase core" evidence="3">
    <location>
        <begin position="275"/>
        <end position="393"/>
    </location>
</feature>
<keyword evidence="1 4" id="KW-0560">Oxidoreductase</keyword>
<dbReference type="InterPro" id="IPR029061">
    <property type="entry name" value="THDP-binding"/>
</dbReference>
<dbReference type="Proteomes" id="UP001204798">
    <property type="component" value="Unassembled WGS sequence"/>
</dbReference>
<evidence type="ECO:0000259" key="3">
    <source>
        <dbReference type="Pfam" id="PF17147"/>
    </source>
</evidence>
<dbReference type="SUPFAM" id="SSF52922">
    <property type="entry name" value="TK C-terminal domain-like"/>
    <property type="match status" value="1"/>
</dbReference>
<dbReference type="Pfam" id="PF17147">
    <property type="entry name" value="PFOR_II"/>
    <property type="match status" value="1"/>
</dbReference>
<name>A0ABT2EIT5_9BACT</name>
<feature type="domain" description="Pyruvate flavodoxin/ferredoxin oxidoreductase pyrimidine binding" evidence="2">
    <location>
        <begin position="29"/>
        <end position="251"/>
    </location>
</feature>